<dbReference type="EMBL" id="CAADFO010000024">
    <property type="protein sequence ID" value="VFK26948.1"/>
    <property type="molecule type" value="Genomic_DNA"/>
</dbReference>
<accession>A0A450XCC9</accession>
<evidence type="ECO:0000313" key="4">
    <source>
        <dbReference type="EMBL" id="VFK75389.1"/>
    </source>
</evidence>
<evidence type="ECO:0000256" key="1">
    <source>
        <dbReference type="SAM" id="Phobius"/>
    </source>
</evidence>
<sequence length="75" mass="8661">MPQIEKIKEEIGWLKVTFALLVAIDASLIGWFVPNFYEIPVFLILSAIFIVALVTWVIIDINRRAYKKIQKLGEL</sequence>
<dbReference type="EMBL" id="CAADFQ010000021">
    <property type="protein sequence ID" value="VFK31201.1"/>
    <property type="molecule type" value="Genomic_DNA"/>
</dbReference>
<name>A0A450XCC9_9GAMM</name>
<keyword evidence="1" id="KW-1133">Transmembrane helix</keyword>
<keyword evidence="1" id="KW-0812">Transmembrane</keyword>
<reference evidence="2" key="1">
    <citation type="submission" date="2019-02" db="EMBL/GenBank/DDBJ databases">
        <authorList>
            <person name="Gruber-Vodicka R. H."/>
            <person name="Seah K. B. B."/>
        </authorList>
    </citation>
    <scope>NUCLEOTIDE SEQUENCE</scope>
    <source>
        <strain evidence="2">BECK_BZ197</strain>
        <strain evidence="4">BECK_BZ198</strain>
        <strain evidence="3">BECK_BZ199</strain>
    </source>
</reference>
<proteinExistence type="predicted"/>
<dbReference type="AlphaFoldDB" id="A0A450XCC9"/>
<protein>
    <submittedName>
        <fullName evidence="2">Uncharacterized protein</fullName>
    </submittedName>
</protein>
<dbReference type="EMBL" id="CAADGH010000021">
    <property type="protein sequence ID" value="VFK75389.1"/>
    <property type="molecule type" value="Genomic_DNA"/>
</dbReference>
<keyword evidence="1" id="KW-0472">Membrane</keyword>
<organism evidence="2">
    <name type="scientific">Candidatus Kentrum sp. MB</name>
    <dbReference type="NCBI Taxonomy" id="2138164"/>
    <lineage>
        <taxon>Bacteria</taxon>
        <taxon>Pseudomonadati</taxon>
        <taxon>Pseudomonadota</taxon>
        <taxon>Gammaproteobacteria</taxon>
        <taxon>Candidatus Kentrum</taxon>
    </lineage>
</organism>
<evidence type="ECO:0000313" key="2">
    <source>
        <dbReference type="EMBL" id="VFK26948.1"/>
    </source>
</evidence>
<gene>
    <name evidence="2" type="ORF">BECKMB1821G_GA0114241_102423</name>
    <name evidence="4" type="ORF">BECKMB1821H_GA0114242_102123</name>
    <name evidence="3" type="ORF">BECKMB1821I_GA0114274_102122</name>
</gene>
<evidence type="ECO:0000313" key="3">
    <source>
        <dbReference type="EMBL" id="VFK31201.1"/>
    </source>
</evidence>
<feature type="transmembrane region" description="Helical" evidence="1">
    <location>
        <begin position="12"/>
        <end position="33"/>
    </location>
</feature>
<feature type="transmembrane region" description="Helical" evidence="1">
    <location>
        <begin position="39"/>
        <end position="59"/>
    </location>
</feature>